<evidence type="ECO:0000313" key="5">
    <source>
        <dbReference type="Proteomes" id="UP000005631"/>
    </source>
</evidence>
<evidence type="ECO:0000313" key="4">
    <source>
        <dbReference type="EMBL" id="AEV33263.1"/>
    </source>
</evidence>
<dbReference type="PANTHER" id="PTHR46526:SF1">
    <property type="entry name" value="CHORDIN"/>
    <property type="match status" value="1"/>
</dbReference>
<dbReference type="eggNOG" id="COG2931">
    <property type="taxonomic scope" value="Bacteria"/>
</dbReference>
<dbReference type="AlphaFoldDB" id="G8R5I9"/>
<evidence type="ECO:0000259" key="3">
    <source>
        <dbReference type="PROSITE" id="PS50933"/>
    </source>
</evidence>
<feature type="signal peptide" evidence="2">
    <location>
        <begin position="1"/>
        <end position="20"/>
    </location>
</feature>
<accession>G8R5I9</accession>
<keyword evidence="5" id="KW-1185">Reference proteome</keyword>
<reference evidence="4 5" key="1">
    <citation type="journal article" date="2012" name="Stand. Genomic Sci.">
        <title>Genome sequence of the orange-pigmented seawater bacterium Owenweeksia hongkongensis type strain (UST20020801(T)).</title>
        <authorList>
            <person name="Riedel T."/>
            <person name="Held B."/>
            <person name="Nolan M."/>
            <person name="Lucas S."/>
            <person name="Lapidus A."/>
            <person name="Tice H."/>
            <person name="Del Rio T.G."/>
            <person name="Cheng J.F."/>
            <person name="Han C."/>
            <person name="Tapia R."/>
            <person name="Goodwin L.A."/>
            <person name="Pitluck S."/>
            <person name="Liolios K."/>
            <person name="Mavromatis K."/>
            <person name="Pagani I."/>
            <person name="Ivanova N."/>
            <person name="Mikhailova N."/>
            <person name="Pati A."/>
            <person name="Chen A."/>
            <person name="Palaniappan K."/>
            <person name="Rohde M."/>
            <person name="Tindall B.J."/>
            <person name="Detter J.C."/>
            <person name="Goker M."/>
            <person name="Woyke T."/>
            <person name="Bristow J."/>
            <person name="Eisen J.A."/>
            <person name="Markowitz V."/>
            <person name="Hugenholtz P."/>
            <person name="Klenk H.P."/>
            <person name="Kyrpides N.C."/>
        </authorList>
    </citation>
    <scope>NUCLEOTIDE SEQUENCE</scope>
    <source>
        <strain evidence="5">DSM 17368 / JCM 12287 / NRRL B-23963</strain>
    </source>
</reference>
<dbReference type="Pfam" id="PF07452">
    <property type="entry name" value="CHRD"/>
    <property type="match status" value="4"/>
</dbReference>
<dbReference type="RefSeq" id="WP_014202612.1">
    <property type="nucleotide sequence ID" value="NC_016599.1"/>
</dbReference>
<evidence type="ECO:0000256" key="2">
    <source>
        <dbReference type="SAM" id="SignalP"/>
    </source>
</evidence>
<dbReference type="GO" id="GO:0036122">
    <property type="term" value="F:BMP binding"/>
    <property type="evidence" value="ECO:0007669"/>
    <property type="project" value="TreeGrafter"/>
</dbReference>
<keyword evidence="1 2" id="KW-0732">Signal</keyword>
<dbReference type="GO" id="GO:0005615">
    <property type="term" value="C:extracellular space"/>
    <property type="evidence" value="ECO:0007669"/>
    <property type="project" value="TreeGrafter"/>
</dbReference>
<dbReference type="PROSITE" id="PS50933">
    <property type="entry name" value="CHRD"/>
    <property type="match status" value="2"/>
</dbReference>
<proteinExistence type="predicted"/>
<name>G8R5I9_OWEHD</name>
<dbReference type="OrthoDB" id="571052at2"/>
<dbReference type="NCBIfam" id="TIGR04183">
    <property type="entry name" value="Por_Secre_tail"/>
    <property type="match status" value="1"/>
</dbReference>
<feature type="chain" id="PRO_5003514698" evidence="2">
    <location>
        <begin position="21"/>
        <end position="615"/>
    </location>
</feature>
<feature type="domain" description="CHRD" evidence="3">
    <location>
        <begin position="266"/>
        <end position="391"/>
    </location>
</feature>
<dbReference type="HOGENOM" id="CLU_444002_0_0_10"/>
<dbReference type="Proteomes" id="UP000005631">
    <property type="component" value="Chromosome"/>
</dbReference>
<dbReference type="InterPro" id="IPR026444">
    <property type="entry name" value="Secre_tail"/>
</dbReference>
<dbReference type="PATRIC" id="fig|926562.3.peg.2308"/>
<sequence>MKKIYTLMLACLAFTFTATAAHLSGNLLLTAKMTGSQEVPAVTTNAVGLGSFFLNEDMDTLCVNITAINLSGPITGIHVHQGAAGTNGSVVTNLTPFINGNKITATLTGSDLTPAMLKAYLKGNMYLNVHTAANPNGEIRGQITVESDFSYHAALDGAQEVPAVTTNAIGLGTFALSKTSEEMLVEVVVDGLSGPITGAHLHRAPAGMNGGVLINLTPGITDNRISMSVDPTTILGALDSGNIYINIHTAANPNGEIRGQLKLAKSVLYFDAVLDTMQENTPVTAAGNPTGVAWFNLSAGLDTLDYDVLVEDVTGTPTGVHLHMGTVGNDGPVVLNLTPGINGNHIKGQITGAAITSQVVHDMLSGAFYVNVHTAANANGELRGQVYRLAREGYTANLEGAQEVPAVTTTATGNGIVTIDRNQSNAHYMVVADGLSGNVTGAHLHVAEAGANGPVIFNLTPDFAGTGTSDGAFGYWTDNDMTAFVTQNSVQFRGDSVYFNIHTAANPGGEIRGQAIRGSFCFPESTIGINETESVIEGLSVYPNPSMSNEINIDFVPSSDEVSININDISGKSLMSYTSSAASGNLVINPDLTGGIYLITIKMGNSTETVKYIKR</sequence>
<dbReference type="PANTHER" id="PTHR46526">
    <property type="entry name" value="CHORDIN"/>
    <property type="match status" value="1"/>
</dbReference>
<dbReference type="EMBL" id="CP003156">
    <property type="protein sequence ID" value="AEV33263.1"/>
    <property type="molecule type" value="Genomic_DNA"/>
</dbReference>
<evidence type="ECO:0000256" key="1">
    <source>
        <dbReference type="ARBA" id="ARBA00022729"/>
    </source>
</evidence>
<dbReference type="Pfam" id="PF18962">
    <property type="entry name" value="Por_Secre_tail"/>
    <property type="match status" value="1"/>
</dbReference>
<feature type="domain" description="CHRD" evidence="3">
    <location>
        <begin position="25"/>
        <end position="148"/>
    </location>
</feature>
<protein>
    <submittedName>
        <fullName evidence="4">CHRD domain-containing protein</fullName>
    </submittedName>
</protein>
<dbReference type="KEGG" id="oho:Oweho_2291"/>
<dbReference type="eggNOG" id="COG4222">
    <property type="taxonomic scope" value="Bacteria"/>
</dbReference>
<dbReference type="STRING" id="926562.Oweho_2291"/>
<gene>
    <name evidence="4" type="ordered locus">Oweho_2291</name>
</gene>
<dbReference type="SMART" id="SM00754">
    <property type="entry name" value="CHRD"/>
    <property type="match status" value="4"/>
</dbReference>
<organism evidence="4 5">
    <name type="scientific">Owenweeksia hongkongensis (strain DSM 17368 / CIP 108786 / JCM 12287 / NRRL B-23963 / UST20020801)</name>
    <dbReference type="NCBI Taxonomy" id="926562"/>
    <lineage>
        <taxon>Bacteria</taxon>
        <taxon>Pseudomonadati</taxon>
        <taxon>Bacteroidota</taxon>
        <taxon>Flavobacteriia</taxon>
        <taxon>Flavobacteriales</taxon>
        <taxon>Owenweeksiaceae</taxon>
        <taxon>Owenweeksia</taxon>
    </lineage>
</organism>
<dbReference type="InterPro" id="IPR010895">
    <property type="entry name" value="CHRD"/>
</dbReference>
<dbReference type="InterPro" id="IPR052278">
    <property type="entry name" value="Chordin-like_regulators"/>
</dbReference>